<proteinExistence type="predicted"/>
<reference evidence="1 2" key="1">
    <citation type="submission" date="2018-12" db="EMBL/GenBank/DDBJ databases">
        <title>Alloscrdovia theropitheci sp. nov: a novel taxon from the feces of the bleeding-herat monkey (Theropithecus geleda).</title>
        <authorList>
            <person name="Modesto M."/>
        </authorList>
    </citation>
    <scope>NUCLEOTIDE SEQUENCE [LARGE SCALE GENOMIC DNA]</scope>
    <source>
        <strain evidence="1 2">GLDI4/2</strain>
    </source>
</reference>
<evidence type="ECO:0000313" key="2">
    <source>
        <dbReference type="Proteomes" id="UP000291289"/>
    </source>
</evidence>
<keyword evidence="2" id="KW-1185">Reference proteome</keyword>
<dbReference type="RefSeq" id="WP_131285425.1">
    <property type="nucleotide sequence ID" value="NZ_RXLP01000027.1"/>
</dbReference>
<dbReference type="Proteomes" id="UP000291289">
    <property type="component" value="Unassembled WGS sequence"/>
</dbReference>
<gene>
    <name evidence="1" type="ORF">EJ419_08180</name>
</gene>
<comment type="caution">
    <text evidence="1">The sequence shown here is derived from an EMBL/GenBank/DDBJ whole genome shotgun (WGS) entry which is preliminary data.</text>
</comment>
<protein>
    <submittedName>
        <fullName evidence="1">Uncharacterized protein</fullName>
    </submittedName>
</protein>
<sequence length="62" mass="6763">MSASIEQSARESIIAKNPRNYIALNLALGIAKLHAHIGITSSSDDPHSGQWTWGDNAIYTLR</sequence>
<accession>A0A4R0QUF0</accession>
<dbReference type="AlphaFoldDB" id="A0A4R0QUF0"/>
<dbReference type="EMBL" id="RXLP01000027">
    <property type="protein sequence ID" value="TCD53607.1"/>
    <property type="molecule type" value="Genomic_DNA"/>
</dbReference>
<name>A0A4R0QUF0_9BIFI</name>
<organism evidence="1 2">
    <name type="scientific">Alloscardovia theropitheci</name>
    <dbReference type="NCBI Taxonomy" id="2496842"/>
    <lineage>
        <taxon>Bacteria</taxon>
        <taxon>Bacillati</taxon>
        <taxon>Actinomycetota</taxon>
        <taxon>Actinomycetes</taxon>
        <taxon>Bifidobacteriales</taxon>
        <taxon>Bifidobacteriaceae</taxon>
        <taxon>Alloscardovia</taxon>
    </lineage>
</organism>
<evidence type="ECO:0000313" key="1">
    <source>
        <dbReference type="EMBL" id="TCD53607.1"/>
    </source>
</evidence>